<protein>
    <submittedName>
        <fullName evidence="1">Putative glycoprotein</fullName>
    </submittedName>
</protein>
<sequence>MENVKIYTGHADLALPEDAEAKRKILEVIDAQADSAAALCKTNLVKDAVIQFVKLSDLAGEISGARLDVPDLIAEVAKILPSILDDYTWDDSYKALDVMRRIIYNIGPETRSVKKGKNADINWRLRITEVVTPAQIAGLNAIDFEKIAADGILTDQATANNTRRRGEIEAKWTSIKDGVNYATAGAIVVSTFKSTSAPTSQPKLAAGNVLLLTIKQATIVGLYILEKFTKVACEKNHDILTPLSGAVFSRDSLTKMMQDPVIAAAFGTKCKLVDAINKSAQNGGQFLEGSRADVAAVCVLIGTANVKKQEERKSIVQRTMKQYFAQKREGSKDVFKAMLPFGTGGLPEEWTFDVLSDIQETSRRQSQALRLAASQAIARTNAGLIPDAQTPETSGN</sequence>
<reference evidence="1" key="1">
    <citation type="journal article" date="2016" name="Genome Announc.">
        <title>Novel Viruses Isolated from Mosquitoes in Pantanal, Brazil.</title>
        <authorList>
            <person name="Pauvolid-Correa A."/>
            <person name="Solberg O."/>
            <person name="Couto-Lima D."/>
            <person name="Nogueira R.M."/>
            <person name="Langevin S."/>
            <person name="Komar N."/>
        </authorList>
    </citation>
    <scope>NUCLEOTIDE SEQUENCE</scope>
    <source>
        <strain evidence="1">BrMS-MQ10</strain>
    </source>
</reference>
<accession>A0A1B1X3Z5</accession>
<evidence type="ECO:0000313" key="1">
    <source>
        <dbReference type="EMBL" id="ANW72255.1"/>
    </source>
</evidence>
<name>A0A1B1X3Z5_9VIRU</name>
<proteinExistence type="predicted"/>
<dbReference type="EMBL" id="KT966493">
    <property type="protein sequence ID" value="ANW72255.1"/>
    <property type="molecule type" value="Genomic_RNA"/>
</dbReference>
<organism evidence="1">
    <name type="scientific">Terena virus</name>
    <dbReference type="NCBI Taxonomy" id="1795443"/>
    <lineage>
        <taxon>Viruses</taxon>
    </lineage>
</organism>